<keyword evidence="2" id="KW-1185">Reference proteome</keyword>
<gene>
    <name evidence="1" type="ORF">SMRZ_LOCUS6090</name>
</gene>
<protein>
    <submittedName>
        <fullName evidence="1">Uncharacterized protein</fullName>
    </submittedName>
</protein>
<sequence>MQVKTVSVSAASLSLDPNIHNGKSNILKYNTANTNTVTLDGEAMEEVEIFTYLDSIIDECGGLDADVKMRIGKANATFPQLKNIWNLKQLSTNTKVTIFNTNINTVLSYGVEAWRTTTTIIKLEQVFINYFLRKIPYIHWLDTISNTLL</sequence>
<reference evidence="1 2" key="1">
    <citation type="submission" date="2018-11" db="EMBL/GenBank/DDBJ databases">
        <authorList>
            <consortium name="Pathogen Informatics"/>
        </authorList>
    </citation>
    <scope>NUCLEOTIDE SEQUENCE [LARGE SCALE GENOMIC DNA]</scope>
    <source>
        <strain evidence="1 2">Zambia</strain>
    </source>
</reference>
<organism evidence="1 2">
    <name type="scientific">Schistosoma margrebowiei</name>
    <dbReference type="NCBI Taxonomy" id="48269"/>
    <lineage>
        <taxon>Eukaryota</taxon>
        <taxon>Metazoa</taxon>
        <taxon>Spiralia</taxon>
        <taxon>Lophotrochozoa</taxon>
        <taxon>Platyhelminthes</taxon>
        <taxon>Trematoda</taxon>
        <taxon>Digenea</taxon>
        <taxon>Strigeidida</taxon>
        <taxon>Schistosomatoidea</taxon>
        <taxon>Schistosomatidae</taxon>
        <taxon>Schistosoma</taxon>
    </lineage>
</organism>
<evidence type="ECO:0000313" key="1">
    <source>
        <dbReference type="EMBL" id="VDO69377.1"/>
    </source>
</evidence>
<proteinExistence type="predicted"/>
<dbReference type="Proteomes" id="UP000277204">
    <property type="component" value="Unassembled WGS sequence"/>
</dbReference>
<dbReference type="PANTHER" id="PTHR47027:SF25">
    <property type="entry name" value="REVERSE TRANSCRIPTASE DOMAIN-CONTAINING PROTEIN"/>
    <property type="match status" value="1"/>
</dbReference>
<dbReference type="InterPro" id="IPR045609">
    <property type="entry name" value="DUF6451"/>
</dbReference>
<accession>A0A183LQL5</accession>
<dbReference type="Pfam" id="PF20049">
    <property type="entry name" value="DUF6451"/>
    <property type="match status" value="1"/>
</dbReference>
<evidence type="ECO:0000313" key="2">
    <source>
        <dbReference type="Proteomes" id="UP000277204"/>
    </source>
</evidence>
<dbReference type="AlphaFoldDB" id="A0A183LQL5"/>
<dbReference type="EMBL" id="UZAI01002214">
    <property type="protein sequence ID" value="VDO69377.1"/>
    <property type="molecule type" value="Genomic_DNA"/>
</dbReference>
<name>A0A183LQL5_9TREM</name>
<dbReference type="PANTHER" id="PTHR47027">
    <property type="entry name" value="REVERSE TRANSCRIPTASE DOMAIN-CONTAINING PROTEIN"/>
    <property type="match status" value="1"/>
</dbReference>